<feature type="compositionally biased region" description="Polar residues" evidence="1">
    <location>
        <begin position="39"/>
        <end position="50"/>
    </location>
</feature>
<comment type="caution">
    <text evidence="2">The sequence shown here is derived from an EMBL/GenBank/DDBJ whole genome shotgun (WGS) entry which is preliminary data.</text>
</comment>
<dbReference type="EMBL" id="NRDI02000016">
    <property type="protein sequence ID" value="KAI1510583.1"/>
    <property type="molecule type" value="Genomic_DNA"/>
</dbReference>
<feature type="region of interest" description="Disordered" evidence="1">
    <location>
        <begin position="1"/>
        <end position="59"/>
    </location>
</feature>
<feature type="region of interest" description="Disordered" evidence="1">
    <location>
        <begin position="966"/>
        <end position="986"/>
    </location>
</feature>
<feature type="region of interest" description="Disordered" evidence="1">
    <location>
        <begin position="605"/>
        <end position="640"/>
    </location>
</feature>
<reference evidence="3" key="3">
    <citation type="journal article" date="2022" name="bioRxiv">
        <title>A global pangenome for the wheat fungal pathogen Pyrenophora tritici-repentis and prediction of effector protein structural homology.</title>
        <authorList>
            <person name="Moolhuijzen P."/>
            <person name="See P.T."/>
            <person name="Shi G."/>
            <person name="Powell H.R."/>
            <person name="Cockram J."/>
            <person name="Jorgensen L.N."/>
            <person name="Benslimane H."/>
            <person name="Strelkov S.E."/>
            <person name="Turner J."/>
            <person name="Liu Z."/>
            <person name="Moffat C.S."/>
        </authorList>
    </citation>
    <scope>NUCLEOTIDE SEQUENCE</scope>
    <source>
        <strain evidence="3">86-124</strain>
    </source>
</reference>
<feature type="region of interest" description="Disordered" evidence="1">
    <location>
        <begin position="870"/>
        <end position="898"/>
    </location>
</feature>
<dbReference type="OrthoDB" id="3437384at2759"/>
<feature type="region of interest" description="Disordered" evidence="1">
    <location>
        <begin position="328"/>
        <end position="363"/>
    </location>
</feature>
<reference evidence="3" key="2">
    <citation type="submission" date="2021-05" db="EMBL/GenBank/DDBJ databases">
        <authorList>
            <person name="Moolhuijzen P.M."/>
            <person name="Moffat C.S."/>
        </authorList>
    </citation>
    <scope>NUCLEOTIDE SEQUENCE</scope>
    <source>
        <strain evidence="3">86-124</strain>
    </source>
</reference>
<feature type="region of interest" description="Disordered" evidence="1">
    <location>
        <begin position="388"/>
        <end position="428"/>
    </location>
</feature>
<keyword evidence="5" id="KW-1185">Reference proteome</keyword>
<feature type="region of interest" description="Disordered" evidence="1">
    <location>
        <begin position="740"/>
        <end position="785"/>
    </location>
</feature>
<accession>A0A2W1DIL5</accession>
<gene>
    <name evidence="3" type="ORF">Ptr86124_010388</name>
    <name evidence="2" type="ORF">PtrM4_089850</name>
</gene>
<evidence type="ECO:0000313" key="3">
    <source>
        <dbReference type="EMBL" id="KAI1510583.1"/>
    </source>
</evidence>
<evidence type="ECO:0000313" key="4">
    <source>
        <dbReference type="Proteomes" id="UP000245464"/>
    </source>
</evidence>
<proteinExistence type="predicted"/>
<feature type="compositionally biased region" description="Basic and acidic residues" evidence="1">
    <location>
        <begin position="966"/>
        <end position="976"/>
    </location>
</feature>
<protein>
    <submittedName>
        <fullName evidence="2">Tymo-45kd-70kd domain containing protein</fullName>
    </submittedName>
</protein>
<feature type="compositionally biased region" description="Polar residues" evidence="1">
    <location>
        <begin position="389"/>
        <end position="404"/>
    </location>
</feature>
<name>A0A2W1DIL5_9PLEO</name>
<feature type="compositionally biased region" description="Basic and acidic residues" evidence="1">
    <location>
        <begin position="406"/>
        <end position="419"/>
    </location>
</feature>
<dbReference type="OMA" id="SMRISHH"/>
<feature type="region of interest" description="Disordered" evidence="1">
    <location>
        <begin position="459"/>
        <end position="590"/>
    </location>
</feature>
<dbReference type="AlphaFoldDB" id="A0A2W1DIL5"/>
<evidence type="ECO:0000313" key="2">
    <source>
        <dbReference type="EMBL" id="KAF7571485.1"/>
    </source>
</evidence>
<feature type="compositionally biased region" description="Basic and acidic residues" evidence="1">
    <location>
        <begin position="344"/>
        <end position="360"/>
    </location>
</feature>
<evidence type="ECO:0000256" key="1">
    <source>
        <dbReference type="SAM" id="MobiDB-lite"/>
    </source>
</evidence>
<reference evidence="5" key="4">
    <citation type="journal article" date="2022" name="Microb. Genom.">
        <title>A global pangenome for the wheat fungal pathogen Pyrenophora tritici-repentis and prediction of effector protein structural homology.</title>
        <authorList>
            <person name="Moolhuijzen P.M."/>
            <person name="See P.T."/>
            <person name="Shi G."/>
            <person name="Powell H.R."/>
            <person name="Cockram J."/>
            <person name="Jorgensen L.N."/>
            <person name="Benslimane H."/>
            <person name="Strelkov S.E."/>
            <person name="Turner J."/>
            <person name="Liu Z."/>
            <person name="Moffat C.S."/>
        </authorList>
    </citation>
    <scope>NUCLEOTIDE SEQUENCE [LARGE SCALE GENOMIC DNA]</scope>
</reference>
<feature type="compositionally biased region" description="Polar residues" evidence="1">
    <location>
        <begin position="544"/>
        <end position="561"/>
    </location>
</feature>
<feature type="compositionally biased region" description="Polar residues" evidence="1">
    <location>
        <begin position="476"/>
        <end position="486"/>
    </location>
</feature>
<reference evidence="2" key="1">
    <citation type="journal article" date="2018" name="BMC Genomics">
        <title>Comparative genomics of the wheat fungal pathogen Pyrenophora tritici-repentis reveals chromosomal variations and genome plasticity.</title>
        <authorList>
            <person name="Moolhuijzen P."/>
            <person name="See P.T."/>
            <person name="Hane J.K."/>
            <person name="Shi G."/>
            <person name="Liu Z."/>
            <person name="Oliver R.P."/>
            <person name="Moffat C.S."/>
        </authorList>
    </citation>
    <scope>NUCLEOTIDE SEQUENCE [LARGE SCALE GENOMIC DNA]</scope>
    <source>
        <strain evidence="2">M4</strain>
    </source>
</reference>
<evidence type="ECO:0000313" key="5">
    <source>
        <dbReference type="Proteomes" id="UP000249757"/>
    </source>
</evidence>
<sequence>MTAKLCCTAEQEGRSDSPELPNARISQATPAKRPLLPKDSSSPNSHSTSARSEDLHELREIFHNAGDADDDRAMPMPAGRARFSRPSMQSIRSLHKMTSMRSIIRRKFSKDPSNTAPILTEDKYDVQDTTTISKSGTVVKQSQHGPLQPLHVTKGALKKDLLSDRKPDQGGYDSDAEVLDDIARNISKKLPTKRPSIHSIDWTTSTGRWVDFTSSLPLLMHHSKTTYESSTKDCISADHQNNVHPYDISKPQAVSLSTRFNHVFSTPNLRPNTSEERDRRIRRSHSATSMGLPKPSPISPLRLPSLTGNDSTGIPWSEAMRESLRLSQFPVPPRHISPKVSKTLLKDDKQPKNSHTDRQPQDITNCVSSTQTLETIPTFPSHVVEIRVQQPTSNASPRPSTSIRGTLREHMPLKKHDQAEQAVDEDVDSNQRHSVHLYSMRISHHLRSGSLLSWDQLADAPQLPTPPRALRERTVSDQSRVSQRNRQSARHNRQTSSSGFASSKVPARWGKVVADNADTHPDVASSTYSSRPQSPPDSFGGSLVSLSRTATENRPFNTSSTDLRKLRRSVSFPTDNEDTPRPTKRHGGTNLTVVTGYSAEPSLLSVPGPLARKNSVADTKTSKFREEFSPSPPKKKLTPSSSIIKFLNPKRLSLRSQSEAHLQPDVHITAVDGPGDTLVIPTDRERRYSRSLVSLQTEQKALGQHSGAEDVWDRALHAHQEEKASLFLPKNRELAVHASPFRERSGSVSTRRVSVEDVDSISRSDDVSHVPAKLPDPQAPGGKKDSGLPFKLLSRRSALAGQEAVEHELVTAFEKQGDGKEVVGAWGRYPSHTRHDRTTSAGKADNVQPRDFALEAAMRFASAKHDEDCIDPVQRRPSTPLLPGEKKKKKRVGSGRVAKSNSMTFGKTLMKNYSKMFKSQSTEFRRHGRGHRSSIASGGILEHPELELLPDVWAGDHNRSKEVLAQDHHDMRRTDGDNQASDAKGKGKLLADDSMATLRPRRNSSAPNLNELAFRDGATDSEHAKDRARVWSVYYENCVDSFPRLSTDADMGLDDFGRLARFSFDSKRVSMHSRNVSARIHHHSRNVSQMSRMSNISHGRSYDFAGEDDGAGEDKSLVSVRRSTMDLISKFKEQEATEHERILSLSRMECEGSKISVAAV</sequence>
<dbReference type="Proteomes" id="UP000249757">
    <property type="component" value="Unassembled WGS sequence"/>
</dbReference>
<dbReference type="EMBL" id="NQIK02000004">
    <property type="protein sequence ID" value="KAF7571485.1"/>
    <property type="molecule type" value="Genomic_DNA"/>
</dbReference>
<dbReference type="Proteomes" id="UP000245464">
    <property type="component" value="Chromosome 4"/>
</dbReference>
<feature type="region of interest" description="Disordered" evidence="1">
    <location>
        <begin position="265"/>
        <end position="305"/>
    </location>
</feature>
<organism evidence="2 4">
    <name type="scientific">Pyrenophora tritici-repentis</name>
    <dbReference type="NCBI Taxonomy" id="45151"/>
    <lineage>
        <taxon>Eukaryota</taxon>
        <taxon>Fungi</taxon>
        <taxon>Dikarya</taxon>
        <taxon>Ascomycota</taxon>
        <taxon>Pezizomycotina</taxon>
        <taxon>Dothideomycetes</taxon>
        <taxon>Pleosporomycetidae</taxon>
        <taxon>Pleosporales</taxon>
        <taxon>Pleosporineae</taxon>
        <taxon>Pleosporaceae</taxon>
        <taxon>Pyrenophora</taxon>
    </lineage>
</organism>